<keyword evidence="2" id="KW-1185">Reference proteome</keyword>
<protein>
    <submittedName>
        <fullName evidence="1">Uncharacterized protein</fullName>
    </submittedName>
</protein>
<organism evidence="1 2">
    <name type="scientific">Octopus vulgaris</name>
    <name type="common">Common octopus</name>
    <dbReference type="NCBI Taxonomy" id="6645"/>
    <lineage>
        <taxon>Eukaryota</taxon>
        <taxon>Metazoa</taxon>
        <taxon>Spiralia</taxon>
        <taxon>Lophotrochozoa</taxon>
        <taxon>Mollusca</taxon>
        <taxon>Cephalopoda</taxon>
        <taxon>Coleoidea</taxon>
        <taxon>Octopodiformes</taxon>
        <taxon>Octopoda</taxon>
        <taxon>Incirrata</taxon>
        <taxon>Octopodidae</taxon>
        <taxon>Octopus</taxon>
    </lineage>
</organism>
<proteinExistence type="predicted"/>
<accession>A0AA36EZ68</accession>
<reference evidence="1" key="1">
    <citation type="submission" date="2023-08" db="EMBL/GenBank/DDBJ databases">
        <authorList>
            <person name="Alioto T."/>
            <person name="Alioto T."/>
            <person name="Gomez Garrido J."/>
        </authorList>
    </citation>
    <scope>NUCLEOTIDE SEQUENCE</scope>
</reference>
<sequence length="196" mass="23350">MSTVPEVVDYFGILQHLYVFFSESPRRREVLSIRGNLGFYLKSFSVTRWSAHHEVIWAVKNGHRDILQTLKHKFEDTKEKPECKRVAKNLYHKLVKSEYVVLTVVWKEVMEHFIKIKNDIARKLSYDKTIREYVATKITQMCEQFSTRSSEHFCSFCDSQDLIYFQLEKRPRYELIQTLEDLLAINIVYHIAPSRP</sequence>
<dbReference type="Proteomes" id="UP001162480">
    <property type="component" value="Chromosome 2"/>
</dbReference>
<dbReference type="AlphaFoldDB" id="A0AA36EZ68"/>
<evidence type="ECO:0000313" key="1">
    <source>
        <dbReference type="EMBL" id="CAI9717233.1"/>
    </source>
</evidence>
<name>A0AA36EZ68_OCTVU</name>
<gene>
    <name evidence="1" type="ORF">OCTVUL_1B022874</name>
</gene>
<dbReference type="EMBL" id="OX597815">
    <property type="protein sequence ID" value="CAI9717233.1"/>
    <property type="molecule type" value="Genomic_DNA"/>
</dbReference>
<evidence type="ECO:0000313" key="2">
    <source>
        <dbReference type="Proteomes" id="UP001162480"/>
    </source>
</evidence>